<dbReference type="GO" id="GO:0005524">
    <property type="term" value="F:ATP binding"/>
    <property type="evidence" value="ECO:0007669"/>
    <property type="project" value="InterPro"/>
</dbReference>
<protein>
    <submittedName>
        <fullName evidence="4">Protein kinase domain-containing protein</fullName>
    </submittedName>
</protein>
<dbReference type="InterPro" id="IPR011009">
    <property type="entry name" value="Kinase-like_dom_sf"/>
</dbReference>
<reference evidence="4" key="1">
    <citation type="submission" date="2017-02" db="UniProtKB">
        <authorList>
            <consortium name="WormBaseParasite"/>
        </authorList>
    </citation>
    <scope>IDENTIFICATION</scope>
</reference>
<dbReference type="InterPro" id="IPR000719">
    <property type="entry name" value="Prot_kinase_dom"/>
</dbReference>
<feature type="domain" description="Protein kinase" evidence="2">
    <location>
        <begin position="81"/>
        <end position="427"/>
    </location>
</feature>
<dbReference type="WBParaSite" id="ALUE_0000303601-mRNA-1">
    <property type="protein sequence ID" value="ALUE_0000303601-mRNA-1"/>
    <property type="gene ID" value="ALUE_0000303601"/>
</dbReference>
<evidence type="ECO:0000313" key="3">
    <source>
        <dbReference type="Proteomes" id="UP000036681"/>
    </source>
</evidence>
<organism evidence="3 4">
    <name type="scientific">Ascaris lumbricoides</name>
    <name type="common">Giant roundworm</name>
    <dbReference type="NCBI Taxonomy" id="6252"/>
    <lineage>
        <taxon>Eukaryota</taxon>
        <taxon>Metazoa</taxon>
        <taxon>Ecdysozoa</taxon>
        <taxon>Nematoda</taxon>
        <taxon>Chromadorea</taxon>
        <taxon>Rhabditida</taxon>
        <taxon>Spirurina</taxon>
        <taxon>Ascaridomorpha</taxon>
        <taxon>Ascaridoidea</taxon>
        <taxon>Ascarididae</taxon>
        <taxon>Ascaris</taxon>
    </lineage>
</organism>
<evidence type="ECO:0000256" key="1">
    <source>
        <dbReference type="SAM" id="Coils"/>
    </source>
</evidence>
<evidence type="ECO:0000313" key="4">
    <source>
        <dbReference type="WBParaSite" id="ALUE_0000303601-mRNA-1"/>
    </source>
</evidence>
<dbReference type="AlphaFoldDB" id="A0A0M3HN34"/>
<dbReference type="InterPro" id="IPR050235">
    <property type="entry name" value="CK1_Ser-Thr_kinase"/>
</dbReference>
<sequence length="427" mass="49969">MHLDTYEHDANMNTHTWEKHKYAWARKKHLLRNGRSEYPTLEPLRALRRWKGITLIMQHHNDVKGKDEQLLIPGSHINKHFMLRALISSGGFGQVYSGVNVDSGQPVAIKAESMSAKIGLLRIEANCLETLNRSIRQLYTKTPKEPIPNYYGYGETHSVRYMVMDLCGRNIRELKKSLKEDRFSMTTSLWIMKKMILALRFLHQLGWIHRDVKPANFCVGLRAEGSQELYLIDFGMARHFIGRNGMVKTRRESSPFHGTVRYASLTTHYHQDMSRFDDLWSVYYISVENMVGQLPWRYVNEKKDVEKMKETIDLLKQKYGEQNKEVLTQESGPPASLVVLHRHLRQATFYGEPRYAQISNEIDLDMMQRNFSFGDRLDWQPLELKANDHNYHTVKYAHRCGAAYNVDKQEDDDESYYFVESNAEVIE</sequence>
<dbReference type="Pfam" id="PF00069">
    <property type="entry name" value="Pkinase"/>
    <property type="match status" value="1"/>
</dbReference>
<dbReference type="GO" id="GO:0004672">
    <property type="term" value="F:protein kinase activity"/>
    <property type="evidence" value="ECO:0007669"/>
    <property type="project" value="InterPro"/>
</dbReference>
<dbReference type="Gene3D" id="1.10.510.10">
    <property type="entry name" value="Transferase(Phosphotransferase) domain 1"/>
    <property type="match status" value="1"/>
</dbReference>
<dbReference type="SUPFAM" id="SSF56112">
    <property type="entry name" value="Protein kinase-like (PK-like)"/>
    <property type="match status" value="1"/>
</dbReference>
<accession>A0A0M3HN34</accession>
<keyword evidence="3" id="KW-1185">Reference proteome</keyword>
<dbReference type="SMART" id="SM00220">
    <property type="entry name" value="S_TKc"/>
    <property type="match status" value="1"/>
</dbReference>
<dbReference type="Proteomes" id="UP000036681">
    <property type="component" value="Unplaced"/>
</dbReference>
<dbReference type="PROSITE" id="PS50011">
    <property type="entry name" value="PROTEIN_KINASE_DOM"/>
    <property type="match status" value="1"/>
</dbReference>
<evidence type="ECO:0000259" key="2">
    <source>
        <dbReference type="PROSITE" id="PS50011"/>
    </source>
</evidence>
<dbReference type="PANTHER" id="PTHR11909">
    <property type="entry name" value="CASEIN KINASE-RELATED"/>
    <property type="match status" value="1"/>
</dbReference>
<feature type="coiled-coil region" evidence="1">
    <location>
        <begin position="298"/>
        <end position="325"/>
    </location>
</feature>
<name>A0A0M3HN34_ASCLU</name>
<proteinExistence type="predicted"/>
<keyword evidence="1" id="KW-0175">Coiled coil</keyword>